<evidence type="ECO:0008006" key="3">
    <source>
        <dbReference type="Google" id="ProtNLM"/>
    </source>
</evidence>
<dbReference type="RefSeq" id="WP_192791387.1">
    <property type="nucleotide sequence ID" value="NZ_JADBEK010000001.1"/>
</dbReference>
<dbReference type="EMBL" id="JADBEK010000001">
    <property type="protein sequence ID" value="MBE1591721.1"/>
    <property type="molecule type" value="Genomic_DNA"/>
</dbReference>
<dbReference type="Proteomes" id="UP000633509">
    <property type="component" value="Unassembled WGS sequence"/>
</dbReference>
<keyword evidence="2" id="KW-1185">Reference proteome</keyword>
<proteinExistence type="predicted"/>
<protein>
    <recommendedName>
        <fullName evidence="3">WXG100 family type VII secretion target</fullName>
    </recommendedName>
</protein>
<accession>A0ABR9MFM6</accession>
<name>A0ABR9MFM6_9ACTN</name>
<gene>
    <name evidence="1" type="ORF">H4W80_009979</name>
</gene>
<sequence>MSGGIRIDPGALLAAGKRCEDARDALKPLLPDFERNAAPADGCFGLLERGGKELEESYREFHQELLGFAKDLVAKLDDTATGLRESAERLGGG</sequence>
<reference evidence="1 2" key="1">
    <citation type="submission" date="2020-10" db="EMBL/GenBank/DDBJ databases">
        <title>Sequencing the genomes of 1000 actinobacteria strains.</title>
        <authorList>
            <person name="Klenk H.-P."/>
        </authorList>
    </citation>
    <scope>NUCLEOTIDE SEQUENCE [LARGE SCALE GENOMIC DNA]</scope>
    <source>
        <strain evidence="1 2">DSM 43173</strain>
    </source>
</reference>
<comment type="caution">
    <text evidence="1">The sequence shown here is derived from an EMBL/GenBank/DDBJ whole genome shotgun (WGS) entry which is preliminary data.</text>
</comment>
<organism evidence="1 2">
    <name type="scientific">Nonomuraea angiospora</name>
    <dbReference type="NCBI Taxonomy" id="46172"/>
    <lineage>
        <taxon>Bacteria</taxon>
        <taxon>Bacillati</taxon>
        <taxon>Actinomycetota</taxon>
        <taxon>Actinomycetes</taxon>
        <taxon>Streptosporangiales</taxon>
        <taxon>Streptosporangiaceae</taxon>
        <taxon>Nonomuraea</taxon>
    </lineage>
</organism>
<evidence type="ECO:0000313" key="1">
    <source>
        <dbReference type="EMBL" id="MBE1591721.1"/>
    </source>
</evidence>
<evidence type="ECO:0000313" key="2">
    <source>
        <dbReference type="Proteomes" id="UP000633509"/>
    </source>
</evidence>